<sequence length="239" mass="27762">MTIEQVKSKAIKIMGLPNATVSLSAKGKILSNDNVRLCKFFFFLTSGCLHIALDTVVFFFLPLFAFSRKHWRKLRLLVRQFLCHYINNTKDCITEDDDSNEKRAKMPCGHAIGAATMYNYLQFVLDKNLYTHQITCPVLKCQREWDLELVSKVADLSDDEYLYYQGIINQRFSQNEGHKTCPTCGSKGERGENLTIFSLEELWTPNLWKFKMLSVRYTETAEQLWNRHSIPLQDKNAKN</sequence>
<evidence type="ECO:0000313" key="3">
    <source>
        <dbReference type="Proteomes" id="UP000023152"/>
    </source>
</evidence>
<comment type="caution">
    <text evidence="2">The sequence shown here is derived from an EMBL/GenBank/DDBJ whole genome shotgun (WGS) entry which is preliminary data.</text>
</comment>
<proteinExistence type="predicted"/>
<keyword evidence="1" id="KW-0472">Membrane</keyword>
<organism evidence="2 3">
    <name type="scientific">Reticulomyxa filosa</name>
    <dbReference type="NCBI Taxonomy" id="46433"/>
    <lineage>
        <taxon>Eukaryota</taxon>
        <taxon>Sar</taxon>
        <taxon>Rhizaria</taxon>
        <taxon>Retaria</taxon>
        <taxon>Foraminifera</taxon>
        <taxon>Monothalamids</taxon>
        <taxon>Reticulomyxidae</taxon>
        <taxon>Reticulomyxa</taxon>
    </lineage>
</organism>
<dbReference type="EMBL" id="ASPP01020711">
    <property type="protein sequence ID" value="ETO13259.1"/>
    <property type="molecule type" value="Genomic_DNA"/>
</dbReference>
<evidence type="ECO:0000256" key="1">
    <source>
        <dbReference type="SAM" id="Phobius"/>
    </source>
</evidence>
<protein>
    <submittedName>
        <fullName evidence="2">Uncharacterized protein</fullName>
    </submittedName>
</protein>
<gene>
    <name evidence="2" type="ORF">RFI_24115</name>
</gene>
<evidence type="ECO:0000313" key="2">
    <source>
        <dbReference type="EMBL" id="ETO13259.1"/>
    </source>
</evidence>
<accession>X6MH86</accession>
<reference evidence="2 3" key="1">
    <citation type="journal article" date="2013" name="Curr. Biol.">
        <title>The Genome of the Foraminiferan Reticulomyxa filosa.</title>
        <authorList>
            <person name="Glockner G."/>
            <person name="Hulsmann N."/>
            <person name="Schleicher M."/>
            <person name="Noegel A.A."/>
            <person name="Eichinger L."/>
            <person name="Gallinger C."/>
            <person name="Pawlowski J."/>
            <person name="Sierra R."/>
            <person name="Euteneuer U."/>
            <person name="Pillet L."/>
            <person name="Moustafa A."/>
            <person name="Platzer M."/>
            <person name="Groth M."/>
            <person name="Szafranski K."/>
            <person name="Schliwa M."/>
        </authorList>
    </citation>
    <scope>NUCLEOTIDE SEQUENCE [LARGE SCALE GENOMIC DNA]</scope>
</reference>
<name>X6MH86_RETFI</name>
<keyword evidence="3" id="KW-1185">Reference proteome</keyword>
<keyword evidence="1" id="KW-1133">Transmembrane helix</keyword>
<dbReference type="OrthoDB" id="419317at2759"/>
<keyword evidence="1" id="KW-0812">Transmembrane</keyword>
<dbReference type="Proteomes" id="UP000023152">
    <property type="component" value="Unassembled WGS sequence"/>
</dbReference>
<dbReference type="AlphaFoldDB" id="X6MH86"/>
<feature type="transmembrane region" description="Helical" evidence="1">
    <location>
        <begin position="40"/>
        <end position="66"/>
    </location>
</feature>